<accession>A0A8H7MHW7</accession>
<gene>
    <name evidence="2" type="ORF">EKO04_008182</name>
</gene>
<dbReference type="AlphaFoldDB" id="A0A8H7MHW7"/>
<feature type="region of interest" description="Disordered" evidence="1">
    <location>
        <begin position="72"/>
        <end position="180"/>
    </location>
</feature>
<sequence>MKDRFRAKPDKKYCPKNWQAMNDRADDQIAPTGAARSIDDLQRWAFATANIAQNGHRSNEVQIVERIQFRYSNSDASGALTQNTSKESYKLKDSEQSGTATKPATVKRKHATSPTAALKYGELYMNDTTEGDTRQAKRHRKDEKESRVDEDDTYAQSSEWSFPSEDEMETTKARAYIEID</sequence>
<dbReference type="EMBL" id="RZGK01000015">
    <property type="protein sequence ID" value="KAF9693892.1"/>
    <property type="molecule type" value="Genomic_DNA"/>
</dbReference>
<keyword evidence="3" id="KW-1185">Reference proteome</keyword>
<comment type="caution">
    <text evidence="2">The sequence shown here is derived from an EMBL/GenBank/DDBJ whole genome shotgun (WGS) entry which is preliminary data.</text>
</comment>
<feature type="compositionally biased region" description="Polar residues" evidence="1">
    <location>
        <begin position="72"/>
        <end position="86"/>
    </location>
</feature>
<proteinExistence type="predicted"/>
<evidence type="ECO:0000256" key="1">
    <source>
        <dbReference type="SAM" id="MobiDB-lite"/>
    </source>
</evidence>
<dbReference type="Proteomes" id="UP000651452">
    <property type="component" value="Unassembled WGS sequence"/>
</dbReference>
<reference evidence="2" key="2">
    <citation type="submission" date="2020-09" db="EMBL/GenBank/DDBJ databases">
        <title>Reference genome assembly for Australian Ascochyta lentis isolate Al4.</title>
        <authorList>
            <person name="Lee R.C."/>
            <person name="Farfan-Caceres L.M."/>
            <person name="Debler J.W."/>
            <person name="Williams A.H."/>
            <person name="Henares B.M."/>
        </authorList>
    </citation>
    <scope>NUCLEOTIDE SEQUENCE</scope>
    <source>
        <strain evidence="2">Al4</strain>
    </source>
</reference>
<evidence type="ECO:0000313" key="3">
    <source>
        <dbReference type="Proteomes" id="UP000651452"/>
    </source>
</evidence>
<name>A0A8H7MHW7_9PLEO</name>
<feature type="compositionally biased region" description="Basic and acidic residues" evidence="1">
    <location>
        <begin position="169"/>
        <end position="180"/>
    </location>
</feature>
<reference evidence="2" key="1">
    <citation type="submission" date="2018-12" db="EMBL/GenBank/DDBJ databases">
        <authorList>
            <person name="Syme R.A."/>
            <person name="Farfan-Caceres L."/>
            <person name="Lichtenzveig J."/>
        </authorList>
    </citation>
    <scope>NUCLEOTIDE SEQUENCE</scope>
    <source>
        <strain evidence="2">Al4</strain>
    </source>
</reference>
<dbReference type="OrthoDB" id="3678528at2759"/>
<evidence type="ECO:0000313" key="2">
    <source>
        <dbReference type="EMBL" id="KAF9693892.1"/>
    </source>
</evidence>
<organism evidence="2 3">
    <name type="scientific">Ascochyta lentis</name>
    <dbReference type="NCBI Taxonomy" id="205686"/>
    <lineage>
        <taxon>Eukaryota</taxon>
        <taxon>Fungi</taxon>
        <taxon>Dikarya</taxon>
        <taxon>Ascomycota</taxon>
        <taxon>Pezizomycotina</taxon>
        <taxon>Dothideomycetes</taxon>
        <taxon>Pleosporomycetidae</taxon>
        <taxon>Pleosporales</taxon>
        <taxon>Pleosporineae</taxon>
        <taxon>Didymellaceae</taxon>
        <taxon>Ascochyta</taxon>
    </lineage>
</organism>
<protein>
    <submittedName>
        <fullName evidence="2">Uncharacterized protein</fullName>
    </submittedName>
</protein>